<comment type="catalytic activity">
    <reaction evidence="11">
        <text>N(6)-(pyridoxal phosphate)-L-lysyl-[4-amino-5-hydroxymethyl-2-methylpyrimidine phosphate synthase] + L-histidyl-[4-amino-5-hydroxymethyl-2-methylpyrimidine phosphate synthase] + 2 Fe(3+) + 4 H2O = L-lysyl-[4-amino-5-hydroxymethyl-2-methylpyrimidine phosphate synthase] + (2S)-2-amino-5-hydroxy-4-oxopentanoyl-[4-amino-5-hydroxymethyl-2-methylpyrimidine phosphate synthase] + 4-amino-2-methyl-5-(phosphooxymethyl)pyrimidine + 3-oxopropanoate + 2 Fe(2+) + 2 H(+)</text>
        <dbReference type="Rhea" id="RHEA:65756"/>
        <dbReference type="Rhea" id="RHEA-COMP:16892"/>
        <dbReference type="Rhea" id="RHEA-COMP:16893"/>
        <dbReference type="Rhea" id="RHEA-COMP:16894"/>
        <dbReference type="Rhea" id="RHEA-COMP:16895"/>
        <dbReference type="ChEBI" id="CHEBI:15377"/>
        <dbReference type="ChEBI" id="CHEBI:15378"/>
        <dbReference type="ChEBI" id="CHEBI:29033"/>
        <dbReference type="ChEBI" id="CHEBI:29034"/>
        <dbReference type="ChEBI" id="CHEBI:29969"/>
        <dbReference type="ChEBI" id="CHEBI:29979"/>
        <dbReference type="ChEBI" id="CHEBI:33190"/>
        <dbReference type="ChEBI" id="CHEBI:58354"/>
        <dbReference type="ChEBI" id="CHEBI:143915"/>
        <dbReference type="ChEBI" id="CHEBI:157692"/>
    </reaction>
    <physiologicalReaction direction="left-to-right" evidence="11">
        <dbReference type="Rhea" id="RHEA:65757"/>
    </physiologicalReaction>
</comment>
<evidence type="ECO:0000259" key="12">
    <source>
        <dbReference type="Pfam" id="PF09084"/>
    </source>
</evidence>
<evidence type="ECO:0000256" key="9">
    <source>
        <dbReference type="ARBA" id="ARBA00023004"/>
    </source>
</evidence>
<dbReference type="EMBL" id="JBHSQK010000113">
    <property type="protein sequence ID" value="MFC5952637.1"/>
    <property type="molecule type" value="Genomic_DNA"/>
</dbReference>
<dbReference type="InterPro" id="IPR015168">
    <property type="entry name" value="SsuA/THI5"/>
</dbReference>
<evidence type="ECO:0000256" key="6">
    <source>
        <dbReference type="ARBA" id="ARBA00022723"/>
    </source>
</evidence>
<dbReference type="Proteomes" id="UP001596119">
    <property type="component" value="Unassembled WGS sequence"/>
</dbReference>
<evidence type="ECO:0000256" key="1">
    <source>
        <dbReference type="ARBA" id="ARBA00003469"/>
    </source>
</evidence>
<dbReference type="PROSITE" id="PS51257">
    <property type="entry name" value="PROKAR_LIPOPROTEIN"/>
    <property type="match status" value="1"/>
</dbReference>
<evidence type="ECO:0000313" key="14">
    <source>
        <dbReference type="Proteomes" id="UP001596119"/>
    </source>
</evidence>
<keyword evidence="5" id="KW-0808">Transferase</keyword>
<keyword evidence="14" id="KW-1185">Reference proteome</keyword>
<organism evidence="13 14">
    <name type="scientific">Pseudonocardia lutea</name>
    <dbReference type="NCBI Taxonomy" id="2172015"/>
    <lineage>
        <taxon>Bacteria</taxon>
        <taxon>Bacillati</taxon>
        <taxon>Actinomycetota</taxon>
        <taxon>Actinomycetes</taxon>
        <taxon>Pseudonocardiales</taxon>
        <taxon>Pseudonocardiaceae</taxon>
        <taxon>Pseudonocardia</taxon>
    </lineage>
</organism>
<evidence type="ECO:0000256" key="11">
    <source>
        <dbReference type="ARBA" id="ARBA00048179"/>
    </source>
</evidence>
<name>A0ABW1IIW4_9PSEU</name>
<dbReference type="Gene3D" id="3.40.190.10">
    <property type="entry name" value="Periplasmic binding protein-like II"/>
    <property type="match status" value="2"/>
</dbReference>
<evidence type="ECO:0000313" key="13">
    <source>
        <dbReference type="EMBL" id="MFC5952637.1"/>
    </source>
</evidence>
<accession>A0ABW1IIW4</accession>
<keyword evidence="7" id="KW-0663">Pyridoxal phosphate</keyword>
<comment type="subunit">
    <text evidence="4">Homodimer.</text>
</comment>
<evidence type="ECO:0000256" key="4">
    <source>
        <dbReference type="ARBA" id="ARBA00011738"/>
    </source>
</evidence>
<dbReference type="InterPro" id="IPR027939">
    <property type="entry name" value="NMT1/THI5"/>
</dbReference>
<comment type="similarity">
    <text evidence="3">Belongs to the NMT1/THI5 family.</text>
</comment>
<proteinExistence type="inferred from homology"/>
<dbReference type="RefSeq" id="WP_379571712.1">
    <property type="nucleotide sequence ID" value="NZ_JBHSQK010000113.1"/>
</dbReference>
<evidence type="ECO:0000256" key="7">
    <source>
        <dbReference type="ARBA" id="ARBA00022898"/>
    </source>
</evidence>
<comment type="function">
    <text evidence="1">Responsible for the formation of the pyrimidine heterocycle in the thiamine biosynthesis pathway. Catalyzes the formation of hydroxymethylpyrimidine phosphate (HMP-P) from histidine and pyridoxal phosphate (PLP). The protein uses PLP and the active site histidine to form HMP-P, generating an inactive enzyme. The enzyme can only undergo a single turnover, which suggests it is a suicide enzyme.</text>
</comment>
<evidence type="ECO:0000256" key="8">
    <source>
        <dbReference type="ARBA" id="ARBA00022977"/>
    </source>
</evidence>
<evidence type="ECO:0000256" key="5">
    <source>
        <dbReference type="ARBA" id="ARBA00022679"/>
    </source>
</evidence>
<evidence type="ECO:0000256" key="10">
    <source>
        <dbReference type="ARBA" id="ARBA00033171"/>
    </source>
</evidence>
<keyword evidence="6" id="KW-0479">Metal-binding</keyword>
<keyword evidence="9" id="KW-0408">Iron</keyword>
<protein>
    <recommendedName>
        <fullName evidence="10">Thiamine pyrimidine synthase</fullName>
    </recommendedName>
</protein>
<dbReference type="Pfam" id="PF09084">
    <property type="entry name" value="NMT1"/>
    <property type="match status" value="1"/>
</dbReference>
<gene>
    <name evidence="13" type="ORF">ACFQH9_30695</name>
</gene>
<comment type="caution">
    <text evidence="13">The sequence shown here is derived from an EMBL/GenBank/DDBJ whole genome shotgun (WGS) entry which is preliminary data.</text>
</comment>
<evidence type="ECO:0000256" key="3">
    <source>
        <dbReference type="ARBA" id="ARBA00009406"/>
    </source>
</evidence>
<evidence type="ECO:0000256" key="2">
    <source>
        <dbReference type="ARBA" id="ARBA00004948"/>
    </source>
</evidence>
<feature type="domain" description="SsuA/THI5-like" evidence="12">
    <location>
        <begin position="51"/>
        <end position="263"/>
    </location>
</feature>
<dbReference type="SUPFAM" id="SSF53850">
    <property type="entry name" value="Periplasmic binding protein-like II"/>
    <property type="match status" value="1"/>
</dbReference>
<dbReference type="PANTHER" id="PTHR31528">
    <property type="entry name" value="4-AMINO-5-HYDROXYMETHYL-2-METHYLPYRIMIDINE PHOSPHATE SYNTHASE THI11-RELATED"/>
    <property type="match status" value="1"/>
</dbReference>
<keyword evidence="8" id="KW-0784">Thiamine biosynthesis</keyword>
<sequence length="351" mass="37652">MSPSRVPSSGTPLRLAALVVGLALLLVGCGGAAGQQGSPETVRIALDWTPNTNHSGLYVAQQEGWFRDAGLDVQFLPYSDTSPDTLVGNGAAEFGISFQDSFTFSKGAGADITSVMAILQHWATEVAVKADRADITSPKDLDGKTYGGFGGPGEEPKMRQVIRDAGGKGEFRTVTLGTSAYEALYAGQVDFTEPFVAWEGIEAQLRGEPLKTFKYTDYGFPDAYNVLLIGNSTWLREHPDQARKFVQAAQRGYQLAADDPARAAKDLQDANPGAFTEPELVTRSQDMLAEHYLKDDAGRVGTQTLERWEGFSGFLVDSGAVVDASGKPVTTRPDFATWFTDDYLTPGGATS</sequence>
<reference evidence="14" key="1">
    <citation type="journal article" date="2019" name="Int. J. Syst. Evol. Microbiol.">
        <title>The Global Catalogue of Microorganisms (GCM) 10K type strain sequencing project: providing services to taxonomists for standard genome sequencing and annotation.</title>
        <authorList>
            <consortium name="The Broad Institute Genomics Platform"/>
            <consortium name="The Broad Institute Genome Sequencing Center for Infectious Disease"/>
            <person name="Wu L."/>
            <person name="Ma J."/>
        </authorList>
    </citation>
    <scope>NUCLEOTIDE SEQUENCE [LARGE SCALE GENOMIC DNA]</scope>
    <source>
        <strain evidence="14">CGMCC 4.7397</strain>
    </source>
</reference>
<comment type="pathway">
    <text evidence="2">Cofactor biosynthesis; thiamine diphosphate biosynthesis.</text>
</comment>
<dbReference type="PANTHER" id="PTHR31528:SF1">
    <property type="entry name" value="4-AMINO-5-HYDROXYMETHYL-2-METHYLPYRIMIDINE PHOSPHATE SYNTHASE THI11-RELATED"/>
    <property type="match status" value="1"/>
</dbReference>